<dbReference type="PANTHER" id="PTHR43179">
    <property type="entry name" value="RHAMNOSYLTRANSFERASE WBBL"/>
    <property type="match status" value="1"/>
</dbReference>
<name>A0A1F4TTN3_UNCSA</name>
<accession>A0A1F4TTN3</accession>
<dbReference type="EMBL" id="MEUF01000019">
    <property type="protein sequence ID" value="OGC36085.1"/>
    <property type="molecule type" value="Genomic_DNA"/>
</dbReference>
<protein>
    <recommendedName>
        <fullName evidence="6">Glycosyltransferase 2-like domain-containing protein</fullName>
    </recommendedName>
</protein>
<keyword evidence="4" id="KW-0808">Transferase</keyword>
<feature type="transmembrane region" description="Helical" evidence="5">
    <location>
        <begin position="265"/>
        <end position="282"/>
    </location>
</feature>
<dbReference type="SUPFAM" id="SSF53448">
    <property type="entry name" value="Nucleotide-diphospho-sugar transferases"/>
    <property type="match status" value="1"/>
</dbReference>
<evidence type="ECO:0000256" key="5">
    <source>
        <dbReference type="SAM" id="Phobius"/>
    </source>
</evidence>
<dbReference type="InterPro" id="IPR029044">
    <property type="entry name" value="Nucleotide-diphossugar_trans"/>
</dbReference>
<dbReference type="InterPro" id="IPR001173">
    <property type="entry name" value="Glyco_trans_2-like"/>
</dbReference>
<dbReference type="Pfam" id="PF00535">
    <property type="entry name" value="Glycos_transf_2"/>
    <property type="match status" value="1"/>
</dbReference>
<keyword evidence="5" id="KW-0812">Transmembrane</keyword>
<dbReference type="STRING" id="1802583.A2311_00525"/>
<organism evidence="7 8">
    <name type="scientific">candidate division WOR-1 bacterium RIFOXYB2_FULL_48_7</name>
    <dbReference type="NCBI Taxonomy" id="1802583"/>
    <lineage>
        <taxon>Bacteria</taxon>
        <taxon>Bacillati</taxon>
        <taxon>Saganbacteria</taxon>
    </lineage>
</organism>
<dbReference type="PANTHER" id="PTHR43179:SF12">
    <property type="entry name" value="GALACTOFURANOSYLTRANSFERASE GLFT2"/>
    <property type="match status" value="1"/>
</dbReference>
<comment type="similarity">
    <text evidence="2">Belongs to the glycosyltransferase 2 family.</text>
</comment>
<evidence type="ECO:0000256" key="4">
    <source>
        <dbReference type="ARBA" id="ARBA00022679"/>
    </source>
</evidence>
<keyword evidence="5" id="KW-1133">Transmembrane helix</keyword>
<evidence type="ECO:0000256" key="1">
    <source>
        <dbReference type="ARBA" id="ARBA00004776"/>
    </source>
</evidence>
<evidence type="ECO:0000313" key="8">
    <source>
        <dbReference type="Proteomes" id="UP000178951"/>
    </source>
</evidence>
<evidence type="ECO:0000313" key="7">
    <source>
        <dbReference type="EMBL" id="OGC36085.1"/>
    </source>
</evidence>
<keyword evidence="5" id="KW-0472">Membrane</keyword>
<keyword evidence="3" id="KW-0328">Glycosyltransferase</keyword>
<proteinExistence type="inferred from homology"/>
<evidence type="ECO:0000256" key="3">
    <source>
        <dbReference type="ARBA" id="ARBA00022676"/>
    </source>
</evidence>
<comment type="caution">
    <text evidence="7">The sequence shown here is derived from an EMBL/GenBank/DDBJ whole genome shotgun (WGS) entry which is preliminary data.</text>
</comment>
<evidence type="ECO:0000259" key="6">
    <source>
        <dbReference type="Pfam" id="PF00535"/>
    </source>
</evidence>
<reference evidence="7 8" key="1">
    <citation type="journal article" date="2016" name="Nat. Commun.">
        <title>Thousands of microbial genomes shed light on interconnected biogeochemical processes in an aquifer system.</title>
        <authorList>
            <person name="Anantharaman K."/>
            <person name="Brown C.T."/>
            <person name="Hug L.A."/>
            <person name="Sharon I."/>
            <person name="Castelle C.J."/>
            <person name="Probst A.J."/>
            <person name="Thomas B.C."/>
            <person name="Singh A."/>
            <person name="Wilkins M.J."/>
            <person name="Karaoz U."/>
            <person name="Brodie E.L."/>
            <person name="Williams K.H."/>
            <person name="Hubbard S.S."/>
            <person name="Banfield J.F."/>
        </authorList>
    </citation>
    <scope>NUCLEOTIDE SEQUENCE [LARGE SCALE GENOMIC DNA]</scope>
</reference>
<dbReference type="GO" id="GO:0016757">
    <property type="term" value="F:glycosyltransferase activity"/>
    <property type="evidence" value="ECO:0007669"/>
    <property type="project" value="UniProtKB-KW"/>
</dbReference>
<dbReference type="CDD" id="cd04186">
    <property type="entry name" value="GT_2_like_c"/>
    <property type="match status" value="1"/>
</dbReference>
<comment type="pathway">
    <text evidence="1">Cell wall biogenesis; cell wall polysaccharide biosynthesis.</text>
</comment>
<evidence type="ECO:0000256" key="2">
    <source>
        <dbReference type="ARBA" id="ARBA00006739"/>
    </source>
</evidence>
<sequence length="312" mass="35072">MNEPKVYIIILNWNGYADTLECLSSVLNLAYQNYTVVIVDNGSEDASVERLKAVPGRVTVLATGKNLGYAGGNNYGLRYALDQGDLDYAWILNNDTVVDPAALSALVERAQADPRIGLCGSMVMHYSDRKRISALGGGYYDRWFGQSVHPGSGQLYDDGAINSYLKLEKKINYIEGCATLVSAAYLREIGLMNEEYFLFFEEIDWAVRGRKKFRLGIAPKSLVYHKGGASIGQLETNQKIKSPARFGVLFDRYNTRNRLLFTLKYFPYALPIVYLSVLGYLIDRLRCGAWSNAWVIIQAFGRHLLKLFRVQA</sequence>
<dbReference type="Gene3D" id="3.90.550.10">
    <property type="entry name" value="Spore Coat Polysaccharide Biosynthesis Protein SpsA, Chain A"/>
    <property type="match status" value="1"/>
</dbReference>
<dbReference type="AlphaFoldDB" id="A0A1F4TTN3"/>
<feature type="domain" description="Glycosyltransferase 2-like" evidence="6">
    <location>
        <begin position="8"/>
        <end position="133"/>
    </location>
</feature>
<gene>
    <name evidence="7" type="ORF">A2311_00525</name>
</gene>
<dbReference type="Proteomes" id="UP000178951">
    <property type="component" value="Unassembled WGS sequence"/>
</dbReference>